<sequence length="588" mass="68418">MKKNRKDNREFKQLKEQLIGTRQVVKHTKIGNLWTHESAVRKKLKQLSQMDGRSIKGFDNLVMDYRELLDEISQRLLADYNEKNQTQFDFEEIIQEYEAEYLSSGILTALVSSHIPSLMAEAFQTHFPHNPKDEYPEARALKRKIYLHLGQTNTGKTYQAIQRLKQSTNGIYLAPLRILALEIFERLNEEGVACNLLTGEEEVIVEGAHHQSSTVEKLNLDRTYDVAVIDEIQMLGDSQRGAAWTRALLGLRCPEIHLCGALNSKDVLIEMIEDCGDEFEVIEYVRQVPLQLVKEPFKLSEAQVGDAFILFSKRKVLELAKFYRENGIKASVIYGDLPPEVRKMQYHDFIDQENIILVSTDAIGMGVNLPIRRIIFMSLQKFDGEEERWLTSQEVKQIAGRAGRKGLYEVGYVCSYGRGYSFLKEKIEMEDDPIQEAVMGPSEAILEIEGLPLKEKLALWSTTAIDVEWYRKMDIRDYILILDKIRRYHLSEEDQWRLMKLPMDVHNEEVLSTLFIFIDSYFVRGETELPKPCHGEESLRTLETYYQKVNLYYSFCKNFDIPFDLDWVYDERLRVSERINELLVNGKY</sequence>
<evidence type="ECO:0000313" key="10">
    <source>
        <dbReference type="EMBL" id="UUF07466.1"/>
    </source>
</evidence>
<dbReference type="Gene3D" id="1.20.272.40">
    <property type="match status" value="1"/>
</dbReference>
<evidence type="ECO:0000256" key="2">
    <source>
        <dbReference type="ARBA" id="ARBA00022741"/>
    </source>
</evidence>
<keyword evidence="4 10" id="KW-0347">Helicase</keyword>
<organism evidence="10 11">
    <name type="scientific">Turicibacter bilis</name>
    <dbReference type="NCBI Taxonomy" id="2735723"/>
    <lineage>
        <taxon>Bacteria</taxon>
        <taxon>Bacillati</taxon>
        <taxon>Bacillota</taxon>
        <taxon>Erysipelotrichia</taxon>
        <taxon>Erysipelotrichales</taxon>
        <taxon>Turicibacteraceae</taxon>
        <taxon>Turicibacter</taxon>
    </lineage>
</organism>
<dbReference type="GO" id="GO:0003724">
    <property type="term" value="F:RNA helicase activity"/>
    <property type="evidence" value="ECO:0007669"/>
    <property type="project" value="UniProtKB-EC"/>
</dbReference>
<dbReference type="FunFam" id="3.40.50.300:FF:000269">
    <property type="entry name" value="ATP-dependent RNA helicase SUPV3L1, mitochondrial"/>
    <property type="match status" value="1"/>
</dbReference>
<feature type="domain" description="Helicase ATP-binding" evidence="8">
    <location>
        <begin position="137"/>
        <end position="251"/>
    </location>
</feature>
<keyword evidence="5" id="KW-0067">ATP-binding</keyword>
<protein>
    <recommendedName>
        <fullName evidence="1">RNA helicase</fullName>
        <ecNumber evidence="1">3.6.4.13</ecNumber>
    </recommendedName>
</protein>
<evidence type="ECO:0000256" key="6">
    <source>
        <dbReference type="ARBA" id="ARBA00022946"/>
    </source>
</evidence>
<dbReference type="InterPro" id="IPR055206">
    <property type="entry name" value="DEXQc_SUV3"/>
</dbReference>
<dbReference type="InterPro" id="IPR050699">
    <property type="entry name" value="RNA-DNA_Helicase"/>
</dbReference>
<dbReference type="Proteomes" id="UP001058072">
    <property type="component" value="Chromosome"/>
</dbReference>
<dbReference type="GO" id="GO:0005524">
    <property type="term" value="F:ATP binding"/>
    <property type="evidence" value="ECO:0007669"/>
    <property type="project" value="UniProtKB-KW"/>
</dbReference>
<dbReference type="InterPro" id="IPR014001">
    <property type="entry name" value="Helicase_ATP-bd"/>
</dbReference>
<dbReference type="Pfam" id="PF12513">
    <property type="entry name" value="SUV3_C"/>
    <property type="match status" value="1"/>
</dbReference>
<dbReference type="SUPFAM" id="SSF52540">
    <property type="entry name" value="P-loop containing nucleoside triphosphate hydrolases"/>
    <property type="match status" value="1"/>
</dbReference>
<dbReference type="Pfam" id="PF22527">
    <property type="entry name" value="DEXQc_Suv3"/>
    <property type="match status" value="1"/>
</dbReference>
<evidence type="ECO:0000256" key="7">
    <source>
        <dbReference type="ARBA" id="ARBA00047984"/>
    </source>
</evidence>
<dbReference type="Gene3D" id="3.40.50.300">
    <property type="entry name" value="P-loop containing nucleotide triphosphate hydrolases"/>
    <property type="match status" value="2"/>
</dbReference>
<dbReference type="PROSITE" id="PS51194">
    <property type="entry name" value="HELICASE_CTER"/>
    <property type="match status" value="1"/>
</dbReference>
<dbReference type="AlphaFoldDB" id="A0A9Q9FFB0"/>
<dbReference type="PROSITE" id="PS51192">
    <property type="entry name" value="HELICASE_ATP_BIND_1"/>
    <property type="match status" value="1"/>
</dbReference>
<reference evidence="10" key="1">
    <citation type="submission" date="2021-03" db="EMBL/GenBank/DDBJ databases">
        <title>Comparative Genomics and Metabolomics in the genus Turicibacter.</title>
        <authorList>
            <person name="Maki J."/>
            <person name="Looft T."/>
        </authorList>
    </citation>
    <scope>NUCLEOTIDE SEQUENCE</scope>
    <source>
        <strain evidence="10">ISU324</strain>
    </source>
</reference>
<dbReference type="InterPro" id="IPR001650">
    <property type="entry name" value="Helicase_C-like"/>
</dbReference>
<dbReference type="GO" id="GO:0016787">
    <property type="term" value="F:hydrolase activity"/>
    <property type="evidence" value="ECO:0007669"/>
    <property type="project" value="UniProtKB-KW"/>
</dbReference>
<comment type="catalytic activity">
    <reaction evidence="7">
        <text>ATP + H2O = ADP + phosphate + H(+)</text>
        <dbReference type="Rhea" id="RHEA:13065"/>
        <dbReference type="ChEBI" id="CHEBI:15377"/>
        <dbReference type="ChEBI" id="CHEBI:15378"/>
        <dbReference type="ChEBI" id="CHEBI:30616"/>
        <dbReference type="ChEBI" id="CHEBI:43474"/>
        <dbReference type="ChEBI" id="CHEBI:456216"/>
        <dbReference type="EC" id="3.6.4.13"/>
    </reaction>
</comment>
<accession>A0A9Q9FFB0</accession>
<evidence type="ECO:0000256" key="4">
    <source>
        <dbReference type="ARBA" id="ARBA00022806"/>
    </source>
</evidence>
<dbReference type="InterPro" id="IPR022192">
    <property type="entry name" value="SUV3_C"/>
</dbReference>
<evidence type="ECO:0000259" key="8">
    <source>
        <dbReference type="PROSITE" id="PS51192"/>
    </source>
</evidence>
<dbReference type="Pfam" id="PF00271">
    <property type="entry name" value="Helicase_C"/>
    <property type="match status" value="1"/>
</dbReference>
<dbReference type="CDD" id="cd17913">
    <property type="entry name" value="DEXQc_Suv3"/>
    <property type="match status" value="1"/>
</dbReference>
<dbReference type="PANTHER" id="PTHR12131">
    <property type="entry name" value="ATP-DEPENDENT RNA AND DNA HELICASE"/>
    <property type="match status" value="1"/>
</dbReference>
<dbReference type="RefSeq" id="WP_212724259.1">
    <property type="nucleotide sequence ID" value="NZ_CP071250.1"/>
</dbReference>
<dbReference type="PANTHER" id="PTHR12131:SF1">
    <property type="entry name" value="ATP-DEPENDENT RNA HELICASE SUPV3L1, MITOCHONDRIAL-RELATED"/>
    <property type="match status" value="1"/>
</dbReference>
<evidence type="ECO:0000256" key="1">
    <source>
        <dbReference type="ARBA" id="ARBA00012552"/>
    </source>
</evidence>
<dbReference type="InterPro" id="IPR044774">
    <property type="entry name" value="Suv3_DEXQc"/>
</dbReference>
<dbReference type="EMBL" id="CP071250">
    <property type="protein sequence ID" value="UUF07466.1"/>
    <property type="molecule type" value="Genomic_DNA"/>
</dbReference>
<name>A0A9Q9FFB0_9FIRM</name>
<feature type="domain" description="Helicase C-terminal" evidence="9">
    <location>
        <begin position="291"/>
        <end position="459"/>
    </location>
</feature>
<keyword evidence="3" id="KW-0378">Hydrolase</keyword>
<evidence type="ECO:0000313" key="11">
    <source>
        <dbReference type="Proteomes" id="UP001058072"/>
    </source>
</evidence>
<dbReference type="SMART" id="SM00490">
    <property type="entry name" value="HELICc"/>
    <property type="match status" value="1"/>
</dbReference>
<proteinExistence type="predicted"/>
<evidence type="ECO:0000256" key="5">
    <source>
        <dbReference type="ARBA" id="ARBA00022840"/>
    </source>
</evidence>
<dbReference type="EC" id="3.6.4.13" evidence="1"/>
<evidence type="ECO:0000256" key="3">
    <source>
        <dbReference type="ARBA" id="ARBA00022801"/>
    </source>
</evidence>
<evidence type="ECO:0000259" key="9">
    <source>
        <dbReference type="PROSITE" id="PS51194"/>
    </source>
</evidence>
<keyword evidence="6" id="KW-0809">Transit peptide</keyword>
<gene>
    <name evidence="10" type="ORF">J0J70_07425</name>
</gene>
<dbReference type="InterPro" id="IPR027417">
    <property type="entry name" value="P-loop_NTPase"/>
</dbReference>
<keyword evidence="2" id="KW-0547">Nucleotide-binding</keyword>